<proteinExistence type="inferred from homology"/>
<evidence type="ECO:0000313" key="4">
    <source>
        <dbReference type="Proteomes" id="UP000616114"/>
    </source>
</evidence>
<gene>
    <name evidence="3" type="ORF">GCM10011333_01900</name>
</gene>
<dbReference type="InterPro" id="IPR012577">
    <property type="entry name" value="NIPSNAP"/>
</dbReference>
<dbReference type="SUPFAM" id="SSF54909">
    <property type="entry name" value="Dimeric alpha+beta barrel"/>
    <property type="match status" value="1"/>
</dbReference>
<evidence type="ECO:0000313" key="3">
    <source>
        <dbReference type="EMBL" id="GGA02894.1"/>
    </source>
</evidence>
<sequence length="129" mass="14989">MHMLVEQRTYDISPGIPLKDFLDNYERLGLPAQKRILGGFLGYFTTEFGTQNQVRHFWAYSDLEDRRQRRAALAADHEWQACIEIVRPMIIRWDNSIMYPTSFSPIRQLPVRADDEEGTIFNPLGGGSR</sequence>
<dbReference type="InterPro" id="IPR051557">
    <property type="entry name" value="NipSnap_domain"/>
</dbReference>
<comment type="similarity">
    <text evidence="1">Belongs to the NipSnap family.</text>
</comment>
<evidence type="ECO:0000259" key="2">
    <source>
        <dbReference type="Pfam" id="PF07978"/>
    </source>
</evidence>
<name>A0A8J2TV99_9MICO</name>
<dbReference type="PANTHER" id="PTHR21017">
    <property type="entry name" value="NIPSNAP-RELATED"/>
    <property type="match status" value="1"/>
</dbReference>
<feature type="domain" description="NIPSNAP" evidence="2">
    <location>
        <begin position="6"/>
        <end position="105"/>
    </location>
</feature>
<dbReference type="PANTHER" id="PTHR21017:SF17">
    <property type="entry name" value="PROTEIN NIPSNAP"/>
    <property type="match status" value="1"/>
</dbReference>
<dbReference type="InterPro" id="IPR011008">
    <property type="entry name" value="Dimeric_a/b-barrel"/>
</dbReference>
<evidence type="ECO:0000256" key="1">
    <source>
        <dbReference type="ARBA" id="ARBA00005291"/>
    </source>
</evidence>
<dbReference type="Pfam" id="PF07978">
    <property type="entry name" value="NIPSNAP"/>
    <property type="match status" value="1"/>
</dbReference>
<reference evidence="3" key="1">
    <citation type="journal article" date="2014" name="Int. J. Syst. Evol. Microbiol.">
        <title>Complete genome sequence of Corynebacterium casei LMG S-19264T (=DSM 44701T), isolated from a smear-ripened cheese.</title>
        <authorList>
            <consortium name="US DOE Joint Genome Institute (JGI-PGF)"/>
            <person name="Walter F."/>
            <person name="Albersmeier A."/>
            <person name="Kalinowski J."/>
            <person name="Ruckert C."/>
        </authorList>
    </citation>
    <scope>NUCLEOTIDE SEQUENCE</scope>
    <source>
        <strain evidence="3">CGMCC 1.12785</strain>
    </source>
</reference>
<dbReference type="AlphaFoldDB" id="A0A8J2TV99"/>
<comment type="caution">
    <text evidence="3">The sequence shown here is derived from an EMBL/GenBank/DDBJ whole genome shotgun (WGS) entry which is preliminary data.</text>
</comment>
<accession>A0A8J2TV99</accession>
<reference evidence="3" key="2">
    <citation type="submission" date="2020-09" db="EMBL/GenBank/DDBJ databases">
        <authorList>
            <person name="Sun Q."/>
            <person name="Zhou Y."/>
        </authorList>
    </citation>
    <scope>NUCLEOTIDE SEQUENCE</scope>
    <source>
        <strain evidence="3">CGMCC 1.12785</strain>
    </source>
</reference>
<protein>
    <submittedName>
        <fullName evidence="3">NipSnap protein</fullName>
    </submittedName>
</protein>
<organism evidence="3 4">
    <name type="scientific">Sediminivirga luteola</name>
    <dbReference type="NCBI Taxonomy" id="1774748"/>
    <lineage>
        <taxon>Bacteria</taxon>
        <taxon>Bacillati</taxon>
        <taxon>Actinomycetota</taxon>
        <taxon>Actinomycetes</taxon>
        <taxon>Micrococcales</taxon>
        <taxon>Brevibacteriaceae</taxon>
        <taxon>Sediminivirga</taxon>
    </lineage>
</organism>
<dbReference type="Proteomes" id="UP000616114">
    <property type="component" value="Unassembled WGS sequence"/>
</dbReference>
<dbReference type="EMBL" id="BMFY01000001">
    <property type="protein sequence ID" value="GGA02894.1"/>
    <property type="molecule type" value="Genomic_DNA"/>
</dbReference>
<dbReference type="Gene3D" id="3.30.70.100">
    <property type="match status" value="1"/>
</dbReference>
<keyword evidence="4" id="KW-1185">Reference proteome</keyword>